<dbReference type="InterPro" id="IPR004101">
    <property type="entry name" value="Mur_ligase_C"/>
</dbReference>
<accession>K2JDP5</accession>
<evidence type="ECO:0000256" key="6">
    <source>
        <dbReference type="ARBA" id="ARBA00022618"/>
    </source>
</evidence>
<dbReference type="Pfam" id="PF02875">
    <property type="entry name" value="Mur_ligase_C"/>
    <property type="match status" value="1"/>
</dbReference>
<keyword evidence="8 14" id="KW-0067">ATP-binding</keyword>
<evidence type="ECO:0000256" key="3">
    <source>
        <dbReference type="ARBA" id="ARBA00012211"/>
    </source>
</evidence>
<keyword evidence="12 14" id="KW-0961">Cell wall biogenesis/degradation</keyword>
<evidence type="ECO:0000256" key="4">
    <source>
        <dbReference type="ARBA" id="ARBA00022490"/>
    </source>
</evidence>
<keyword evidence="7 14" id="KW-0547">Nucleotide-binding</keyword>
<name>K2JDP5_9RHOB</name>
<dbReference type="PATRIC" id="fig|1208323.3.peg.839"/>
<sequence length="467" mass="49957">MNASATKLPIEMGAIHFVGIGGIGMSGIAEVLLNHGYQVQGSDLKASKITDRLKELGAVIYEGQRAENLDNAEVVVISSAIKPGNPELDAARLKGLPVVRRAEMLAELMRLKSNVAIAGTHGKTTTTTMVATLLDAGGLDPTVINGGIIHAYGSNARVGLGEWMVVEADESDGTFNRLPATIAIVTNIDPEHMEHWGTIENLRQGFYDFVSGIPFYGLAVCCTDHPEVQALVGKITDRRVVTYGFNAQADVRAINLTYKKGVAHFDVVLAAEDMVIEGCTLPMPGDHNVSNALSAVAVARHLGMKAAEIKAALAHFAGVNRRFTKVGEVNGVTIIDDYGHHPVEIAAVLKAARQASEGRVIAVHQPHRYSRLHSLFDDFCTCFNEADVVGIAEVYGAGEEPIPGASRDDLVAGLIRHGHRHARAVTSEEDLERLVREQARPGDMVVCLGAGTISTWAHGLPARLEKA</sequence>
<comment type="catalytic activity">
    <reaction evidence="13 14">
        <text>UDP-N-acetyl-alpha-D-muramate + L-alanine + ATP = UDP-N-acetyl-alpha-D-muramoyl-L-alanine + ADP + phosphate + H(+)</text>
        <dbReference type="Rhea" id="RHEA:23372"/>
        <dbReference type="ChEBI" id="CHEBI:15378"/>
        <dbReference type="ChEBI" id="CHEBI:30616"/>
        <dbReference type="ChEBI" id="CHEBI:43474"/>
        <dbReference type="ChEBI" id="CHEBI:57972"/>
        <dbReference type="ChEBI" id="CHEBI:70757"/>
        <dbReference type="ChEBI" id="CHEBI:83898"/>
        <dbReference type="ChEBI" id="CHEBI:456216"/>
        <dbReference type="EC" id="6.3.2.8"/>
    </reaction>
</comment>
<evidence type="ECO:0000256" key="5">
    <source>
        <dbReference type="ARBA" id="ARBA00022598"/>
    </source>
</evidence>
<feature type="domain" description="Mur ligase C-terminal" evidence="16">
    <location>
        <begin position="321"/>
        <end position="451"/>
    </location>
</feature>
<dbReference type="STRING" id="1208323.B30_04077"/>
<dbReference type="Pfam" id="PF08245">
    <property type="entry name" value="Mur_ligase_M"/>
    <property type="match status" value="1"/>
</dbReference>
<protein>
    <recommendedName>
        <fullName evidence="3 14">UDP-N-acetylmuramate--L-alanine ligase</fullName>
        <ecNumber evidence="3 14">6.3.2.8</ecNumber>
    </recommendedName>
    <alternativeName>
        <fullName evidence="14">UDP-N-acetylmuramoyl-L-alanine synthetase</fullName>
    </alternativeName>
</protein>
<dbReference type="PANTHER" id="PTHR43445">
    <property type="entry name" value="UDP-N-ACETYLMURAMATE--L-ALANINE LIGASE-RELATED"/>
    <property type="match status" value="1"/>
</dbReference>
<comment type="subcellular location">
    <subcellularLocation>
        <location evidence="1 14">Cytoplasm</location>
    </subcellularLocation>
</comment>
<dbReference type="Gene3D" id="3.40.50.720">
    <property type="entry name" value="NAD(P)-binding Rossmann-like Domain"/>
    <property type="match status" value="1"/>
</dbReference>
<comment type="function">
    <text evidence="14">Cell wall formation.</text>
</comment>
<evidence type="ECO:0000256" key="14">
    <source>
        <dbReference type="HAMAP-Rule" id="MF_00046"/>
    </source>
</evidence>
<gene>
    <name evidence="14 18" type="primary">murC</name>
    <name evidence="18" type="ORF">B30_04077</name>
</gene>
<dbReference type="Proteomes" id="UP000006762">
    <property type="component" value="Unassembled WGS sequence"/>
</dbReference>
<dbReference type="InterPro" id="IPR005758">
    <property type="entry name" value="UDP-N-AcMur_Ala_ligase_MurC"/>
</dbReference>
<dbReference type="InterPro" id="IPR050061">
    <property type="entry name" value="MurCDEF_pg_biosynth"/>
</dbReference>
<dbReference type="GO" id="GO:0009252">
    <property type="term" value="P:peptidoglycan biosynthetic process"/>
    <property type="evidence" value="ECO:0007669"/>
    <property type="project" value="UniProtKB-UniRule"/>
</dbReference>
<evidence type="ECO:0000256" key="12">
    <source>
        <dbReference type="ARBA" id="ARBA00023316"/>
    </source>
</evidence>
<comment type="pathway">
    <text evidence="2 14">Cell wall biogenesis; peptidoglycan biosynthesis.</text>
</comment>
<evidence type="ECO:0000256" key="2">
    <source>
        <dbReference type="ARBA" id="ARBA00004752"/>
    </source>
</evidence>
<keyword evidence="11 14" id="KW-0131">Cell cycle</keyword>
<dbReference type="InterPro" id="IPR036615">
    <property type="entry name" value="Mur_ligase_C_dom_sf"/>
</dbReference>
<dbReference type="AlphaFoldDB" id="K2JDP5"/>
<dbReference type="InterPro" id="IPR000713">
    <property type="entry name" value="Mur_ligase_N"/>
</dbReference>
<keyword evidence="19" id="KW-1185">Reference proteome</keyword>
<dbReference type="InterPro" id="IPR013221">
    <property type="entry name" value="Mur_ligase_cen"/>
</dbReference>
<dbReference type="GO" id="GO:0008763">
    <property type="term" value="F:UDP-N-acetylmuramate-L-alanine ligase activity"/>
    <property type="evidence" value="ECO:0007669"/>
    <property type="project" value="UniProtKB-UniRule"/>
</dbReference>
<dbReference type="GO" id="GO:0008360">
    <property type="term" value="P:regulation of cell shape"/>
    <property type="evidence" value="ECO:0007669"/>
    <property type="project" value="UniProtKB-KW"/>
</dbReference>
<dbReference type="Pfam" id="PF01225">
    <property type="entry name" value="Mur_ligase"/>
    <property type="match status" value="1"/>
</dbReference>
<dbReference type="InterPro" id="IPR036565">
    <property type="entry name" value="Mur-like_cat_sf"/>
</dbReference>
<feature type="binding site" evidence="14">
    <location>
        <begin position="119"/>
        <end position="125"/>
    </location>
    <ligand>
        <name>ATP</name>
        <dbReference type="ChEBI" id="CHEBI:30616"/>
    </ligand>
</feature>
<evidence type="ECO:0000256" key="7">
    <source>
        <dbReference type="ARBA" id="ARBA00022741"/>
    </source>
</evidence>
<dbReference type="SUPFAM" id="SSF53623">
    <property type="entry name" value="MurD-like peptide ligases, catalytic domain"/>
    <property type="match status" value="1"/>
</dbReference>
<dbReference type="EMBL" id="AMRK01000002">
    <property type="protein sequence ID" value="EKE73208.1"/>
    <property type="molecule type" value="Genomic_DNA"/>
</dbReference>
<dbReference type="NCBIfam" id="TIGR01082">
    <property type="entry name" value="murC"/>
    <property type="match status" value="1"/>
</dbReference>
<dbReference type="PANTHER" id="PTHR43445:SF3">
    <property type="entry name" value="UDP-N-ACETYLMURAMATE--L-ALANINE LIGASE"/>
    <property type="match status" value="1"/>
</dbReference>
<dbReference type="OrthoDB" id="9804126at2"/>
<feature type="domain" description="Mur ligase N-terminal catalytic" evidence="15">
    <location>
        <begin position="15"/>
        <end position="111"/>
    </location>
</feature>
<dbReference type="Gene3D" id="3.40.1190.10">
    <property type="entry name" value="Mur-like, catalytic domain"/>
    <property type="match status" value="1"/>
</dbReference>
<dbReference type="SUPFAM" id="SSF53244">
    <property type="entry name" value="MurD-like peptide ligases, peptide-binding domain"/>
    <property type="match status" value="1"/>
</dbReference>
<organism evidence="18 19">
    <name type="scientific">Celeribacter baekdonensis B30</name>
    <dbReference type="NCBI Taxonomy" id="1208323"/>
    <lineage>
        <taxon>Bacteria</taxon>
        <taxon>Pseudomonadati</taxon>
        <taxon>Pseudomonadota</taxon>
        <taxon>Alphaproteobacteria</taxon>
        <taxon>Rhodobacterales</taxon>
        <taxon>Roseobacteraceae</taxon>
        <taxon>Celeribacter</taxon>
    </lineage>
</organism>
<dbReference type="HAMAP" id="MF_00046">
    <property type="entry name" value="MurC"/>
    <property type="match status" value="1"/>
</dbReference>
<evidence type="ECO:0000256" key="11">
    <source>
        <dbReference type="ARBA" id="ARBA00023306"/>
    </source>
</evidence>
<dbReference type="SUPFAM" id="SSF51984">
    <property type="entry name" value="MurCD N-terminal domain"/>
    <property type="match status" value="1"/>
</dbReference>
<comment type="similarity">
    <text evidence="14">Belongs to the MurCDEF family.</text>
</comment>
<dbReference type="RefSeq" id="WP_009570745.1">
    <property type="nucleotide sequence ID" value="NZ_AMRK01000002.1"/>
</dbReference>
<evidence type="ECO:0000256" key="1">
    <source>
        <dbReference type="ARBA" id="ARBA00004496"/>
    </source>
</evidence>
<keyword evidence="10 14" id="KW-0573">Peptidoglycan synthesis</keyword>
<dbReference type="eggNOG" id="COG0773">
    <property type="taxonomic scope" value="Bacteria"/>
</dbReference>
<dbReference type="GO" id="GO:0051301">
    <property type="term" value="P:cell division"/>
    <property type="evidence" value="ECO:0007669"/>
    <property type="project" value="UniProtKB-KW"/>
</dbReference>
<dbReference type="GO" id="GO:0005737">
    <property type="term" value="C:cytoplasm"/>
    <property type="evidence" value="ECO:0007669"/>
    <property type="project" value="UniProtKB-SubCell"/>
</dbReference>
<evidence type="ECO:0000313" key="19">
    <source>
        <dbReference type="Proteomes" id="UP000006762"/>
    </source>
</evidence>
<keyword evidence="9 14" id="KW-0133">Cell shape</keyword>
<proteinExistence type="inferred from homology"/>
<evidence type="ECO:0000256" key="10">
    <source>
        <dbReference type="ARBA" id="ARBA00022984"/>
    </source>
</evidence>
<evidence type="ECO:0000256" key="9">
    <source>
        <dbReference type="ARBA" id="ARBA00022960"/>
    </source>
</evidence>
<dbReference type="EC" id="6.3.2.8" evidence="3 14"/>
<evidence type="ECO:0000259" key="17">
    <source>
        <dbReference type="Pfam" id="PF08245"/>
    </source>
</evidence>
<evidence type="ECO:0000259" key="16">
    <source>
        <dbReference type="Pfam" id="PF02875"/>
    </source>
</evidence>
<dbReference type="GO" id="GO:0005524">
    <property type="term" value="F:ATP binding"/>
    <property type="evidence" value="ECO:0007669"/>
    <property type="project" value="UniProtKB-UniRule"/>
</dbReference>
<evidence type="ECO:0000313" key="18">
    <source>
        <dbReference type="EMBL" id="EKE73208.1"/>
    </source>
</evidence>
<comment type="caution">
    <text evidence="18">The sequence shown here is derived from an EMBL/GenBank/DDBJ whole genome shotgun (WGS) entry which is preliminary data.</text>
</comment>
<evidence type="ECO:0000256" key="13">
    <source>
        <dbReference type="ARBA" id="ARBA00047833"/>
    </source>
</evidence>
<dbReference type="Gene3D" id="3.90.190.20">
    <property type="entry name" value="Mur ligase, C-terminal domain"/>
    <property type="match status" value="1"/>
</dbReference>
<keyword evidence="5 14" id="KW-0436">Ligase</keyword>
<keyword evidence="4 14" id="KW-0963">Cytoplasm</keyword>
<dbReference type="UniPathway" id="UPA00219"/>
<dbReference type="GO" id="GO:0071555">
    <property type="term" value="P:cell wall organization"/>
    <property type="evidence" value="ECO:0007669"/>
    <property type="project" value="UniProtKB-KW"/>
</dbReference>
<reference evidence="18 19" key="1">
    <citation type="submission" date="2012-09" db="EMBL/GenBank/DDBJ databases">
        <title>Celeribacter baekdonensis B30 Genome Sequencing.</title>
        <authorList>
            <person name="Wang W."/>
        </authorList>
    </citation>
    <scope>NUCLEOTIDE SEQUENCE [LARGE SCALE GENOMIC DNA]</scope>
    <source>
        <strain evidence="18 19">B30</strain>
    </source>
</reference>
<evidence type="ECO:0000256" key="8">
    <source>
        <dbReference type="ARBA" id="ARBA00022840"/>
    </source>
</evidence>
<feature type="domain" description="Mur ligase central" evidence="17">
    <location>
        <begin position="117"/>
        <end position="299"/>
    </location>
</feature>
<evidence type="ECO:0000259" key="15">
    <source>
        <dbReference type="Pfam" id="PF01225"/>
    </source>
</evidence>
<keyword evidence="6 14" id="KW-0132">Cell division</keyword>